<dbReference type="AlphaFoldDB" id="A0AAW9QJ87"/>
<accession>A0AAW9QJ87</accession>
<dbReference type="Proteomes" id="UP001336250">
    <property type="component" value="Unassembled WGS sequence"/>
</dbReference>
<dbReference type="InterPro" id="IPR045394">
    <property type="entry name" value="Abhydrolase_dom"/>
</dbReference>
<evidence type="ECO:0000256" key="1">
    <source>
        <dbReference type="SAM" id="SignalP"/>
    </source>
</evidence>
<proteinExistence type="predicted"/>
<keyword evidence="3" id="KW-0378">Hydrolase</keyword>
<evidence type="ECO:0000259" key="2">
    <source>
        <dbReference type="Pfam" id="PF20091"/>
    </source>
</evidence>
<comment type="caution">
    <text evidence="3">The sequence shown here is derived from an EMBL/GenBank/DDBJ whole genome shotgun (WGS) entry which is preliminary data.</text>
</comment>
<dbReference type="EMBL" id="JAZIBG010000036">
    <property type="protein sequence ID" value="MEF7615689.1"/>
    <property type="molecule type" value="Genomic_DNA"/>
</dbReference>
<feature type="domain" description="Alpha/beta hydrolase" evidence="2">
    <location>
        <begin position="243"/>
        <end position="662"/>
    </location>
</feature>
<evidence type="ECO:0000313" key="4">
    <source>
        <dbReference type="Proteomes" id="UP001336250"/>
    </source>
</evidence>
<feature type="chain" id="PRO_5043477326" evidence="1">
    <location>
        <begin position="29"/>
        <end position="679"/>
    </location>
</feature>
<gene>
    <name evidence="3" type="ORF">V4F39_17375</name>
</gene>
<sequence length="679" mass="72114">MPIPQRSHRTVALAAVTLALTATSAADARVTKITFQTSTNVPNSGPVGPYVEWRGVAEGEIDPFDRRNAVITDIELAPRNANGKVTYATQFTLLMPVDMGKAGGILMQLIPNRGNNANPYGTDLIFAYGQVLLNVAWQGDIPITGTTGSLGINVPRATGVVGPVWDRFIGPSGLQVTIDDIATRPLATMDTTQARLISFASESPEGVKADVVEIPSADFAFASCSAANPFPGTPSATQLCIRGGFDSQRGYELVRLAKDPYVLGVGEAAMRDVSSFFRYAAADDFGTANPVAGRIQHALNFGNSQSGRLGKHFLNNGFNEDDSGTVGRIVFDGMNPNIAGMMGSFNIRFAIPGDIAEMYDPGANGTLWWEDYADPVRGGQPWGFLTRCRMTNTCPKIMETYGGAEMWYSHGSPGITGTLGSEDLPLPANVRRYYHAGTAHGGGTPSWNLAARSTNPLRHINNPNGQRETNRALHVAMIEWVRNGTLPPPSAYPRVSDGTLVPANSAALGWPAIPGSPTPDGVMNPVLNYDYGPGFSNSLGSGVISKVPPPILGVIASLAPKVDADGNEVAGLRSLLHRMPLSTYTGWNPIQSGPLAGREQSLAGGSIPFPRTAAERLALGDPRLSIVERYGSLGNYLFQANKVAKSLVAQRLLLPSDATMLVNTMKTQMTNGGVLPLLP</sequence>
<organism evidence="3 4">
    <name type="scientific">Aquincola agrisoli</name>
    <dbReference type="NCBI Taxonomy" id="3119538"/>
    <lineage>
        <taxon>Bacteria</taxon>
        <taxon>Pseudomonadati</taxon>
        <taxon>Pseudomonadota</taxon>
        <taxon>Betaproteobacteria</taxon>
        <taxon>Burkholderiales</taxon>
        <taxon>Sphaerotilaceae</taxon>
        <taxon>Aquincola</taxon>
    </lineage>
</organism>
<keyword evidence="4" id="KW-1185">Reference proteome</keyword>
<dbReference type="RefSeq" id="WP_332290993.1">
    <property type="nucleotide sequence ID" value="NZ_JAZIBG010000036.1"/>
</dbReference>
<dbReference type="Pfam" id="PF20091">
    <property type="entry name" value="Abhydrolase_10"/>
    <property type="match status" value="1"/>
</dbReference>
<evidence type="ECO:0000313" key="3">
    <source>
        <dbReference type="EMBL" id="MEF7615689.1"/>
    </source>
</evidence>
<reference evidence="3 4" key="1">
    <citation type="submission" date="2024-02" db="EMBL/GenBank/DDBJ databases">
        <title>Genome sequence of Aquincola sp. MAHUQ-54.</title>
        <authorList>
            <person name="Huq M.A."/>
        </authorList>
    </citation>
    <scope>NUCLEOTIDE SEQUENCE [LARGE SCALE GENOMIC DNA]</scope>
    <source>
        <strain evidence="3 4">MAHUQ-54</strain>
    </source>
</reference>
<protein>
    <submittedName>
        <fullName evidence="3">Alpha/beta hydrolase domain-containing protein</fullName>
    </submittedName>
</protein>
<feature type="signal peptide" evidence="1">
    <location>
        <begin position="1"/>
        <end position="28"/>
    </location>
</feature>
<dbReference type="GO" id="GO:0016787">
    <property type="term" value="F:hydrolase activity"/>
    <property type="evidence" value="ECO:0007669"/>
    <property type="project" value="UniProtKB-KW"/>
</dbReference>
<name>A0AAW9QJ87_9BURK</name>
<keyword evidence="1" id="KW-0732">Signal</keyword>